<evidence type="ECO:0000313" key="2">
    <source>
        <dbReference type="EMBL" id="PBK92270.1"/>
    </source>
</evidence>
<dbReference type="InParanoid" id="A0A2H3DDS5"/>
<reference evidence="3" key="1">
    <citation type="journal article" date="2017" name="Nat. Ecol. Evol.">
        <title>Genome expansion and lineage-specific genetic innovations in the forest pathogenic fungi Armillaria.</title>
        <authorList>
            <person name="Sipos G."/>
            <person name="Prasanna A.N."/>
            <person name="Walter M.C."/>
            <person name="O'Connor E."/>
            <person name="Balint B."/>
            <person name="Krizsan K."/>
            <person name="Kiss B."/>
            <person name="Hess J."/>
            <person name="Varga T."/>
            <person name="Slot J."/>
            <person name="Riley R."/>
            <person name="Boka B."/>
            <person name="Rigling D."/>
            <person name="Barry K."/>
            <person name="Lee J."/>
            <person name="Mihaltcheva S."/>
            <person name="LaButti K."/>
            <person name="Lipzen A."/>
            <person name="Waldron R."/>
            <person name="Moloney N.M."/>
            <person name="Sperisen C."/>
            <person name="Kredics L."/>
            <person name="Vagvoelgyi C."/>
            <person name="Patrignani A."/>
            <person name="Fitzpatrick D."/>
            <person name="Nagy I."/>
            <person name="Doyle S."/>
            <person name="Anderson J.B."/>
            <person name="Grigoriev I.V."/>
            <person name="Gueldener U."/>
            <person name="Muensterkoetter M."/>
            <person name="Nagy L.G."/>
        </authorList>
    </citation>
    <scope>NUCLEOTIDE SEQUENCE [LARGE SCALE GENOMIC DNA]</scope>
    <source>
        <strain evidence="3">Ar21-2</strain>
    </source>
</reference>
<keyword evidence="3" id="KW-1185">Reference proteome</keyword>
<dbReference type="AlphaFoldDB" id="A0A2H3DDS5"/>
<feature type="region of interest" description="Disordered" evidence="1">
    <location>
        <begin position="1"/>
        <end position="77"/>
    </location>
</feature>
<feature type="compositionally biased region" description="Basic and acidic residues" evidence="1">
    <location>
        <begin position="52"/>
        <end position="77"/>
    </location>
</feature>
<dbReference type="Proteomes" id="UP000217790">
    <property type="component" value="Unassembled WGS sequence"/>
</dbReference>
<feature type="compositionally biased region" description="Basic and acidic residues" evidence="1">
    <location>
        <begin position="7"/>
        <end position="37"/>
    </location>
</feature>
<gene>
    <name evidence="2" type="ORF">ARMGADRAFT_1031157</name>
</gene>
<accession>A0A2H3DDS5</accession>
<evidence type="ECO:0000256" key="1">
    <source>
        <dbReference type="SAM" id="MobiDB-lite"/>
    </source>
</evidence>
<proteinExistence type="predicted"/>
<sequence>MWDSPSLEEKERQLEASRRYEERNKEKRRLAAKERMQRKQMNNKKLPQSEQDSIRDRQRKSEEAYHRRNRADIRERTASRRSDIYFDRWKDDLDNMPHPKHRIGCLQRLEDYKPAELAAWKCAQEALKNEWKPSRSRPIL</sequence>
<organism evidence="2 3">
    <name type="scientific">Armillaria gallica</name>
    <name type="common">Bulbous honey fungus</name>
    <name type="synonym">Armillaria bulbosa</name>
    <dbReference type="NCBI Taxonomy" id="47427"/>
    <lineage>
        <taxon>Eukaryota</taxon>
        <taxon>Fungi</taxon>
        <taxon>Dikarya</taxon>
        <taxon>Basidiomycota</taxon>
        <taxon>Agaricomycotina</taxon>
        <taxon>Agaricomycetes</taxon>
        <taxon>Agaricomycetidae</taxon>
        <taxon>Agaricales</taxon>
        <taxon>Marasmiineae</taxon>
        <taxon>Physalacriaceae</taxon>
        <taxon>Armillaria</taxon>
    </lineage>
</organism>
<dbReference type="EMBL" id="KZ293659">
    <property type="protein sequence ID" value="PBK92270.1"/>
    <property type="molecule type" value="Genomic_DNA"/>
</dbReference>
<evidence type="ECO:0000313" key="3">
    <source>
        <dbReference type="Proteomes" id="UP000217790"/>
    </source>
</evidence>
<protein>
    <submittedName>
        <fullName evidence="2">Uncharacterized protein</fullName>
    </submittedName>
</protein>
<name>A0A2H3DDS5_ARMGA</name>